<dbReference type="InterPro" id="IPR050312">
    <property type="entry name" value="IolE/XylAMocC-like"/>
</dbReference>
<dbReference type="PANTHER" id="PTHR12110:SF41">
    <property type="entry name" value="INOSOSE DEHYDRATASE"/>
    <property type="match status" value="1"/>
</dbReference>
<dbReference type="RefSeq" id="WP_202896546.1">
    <property type="nucleotide sequence ID" value="NZ_BAABJL010000097.1"/>
</dbReference>
<evidence type="ECO:0000313" key="3">
    <source>
        <dbReference type="Proteomes" id="UP000638648"/>
    </source>
</evidence>
<sequence>MVADLGFDGVELPIRPGFQVSASSLPHGLTELAGIFADHGLRIYSVASTLDEPVMAACAAVGVPVVRTMAPLSPNGFLDSDKLVRNQLDAALPLCERYGVQVGVQPHYDYYISDSLMLANLLADYDPRHVVAIWDAAHDGLARKAPEHGLEMVWPRLGMVNLKNAYYRREPDGKAAKGGWQPFFCPGPDGMADWGRSLRYLRDHGYSGVICLTGEYDGDSDVQTLVRDDLSYARRLIEGSRQRG</sequence>
<dbReference type="InterPro" id="IPR013022">
    <property type="entry name" value="Xyl_isomerase-like_TIM-brl"/>
</dbReference>
<feature type="domain" description="Xylose isomerase-like TIM barrel" evidence="1">
    <location>
        <begin position="2"/>
        <end position="234"/>
    </location>
</feature>
<dbReference type="GO" id="GO:0016853">
    <property type="term" value="F:isomerase activity"/>
    <property type="evidence" value="ECO:0007669"/>
    <property type="project" value="UniProtKB-KW"/>
</dbReference>
<proteinExistence type="predicted"/>
<keyword evidence="3" id="KW-1185">Reference proteome</keyword>
<evidence type="ECO:0000313" key="2">
    <source>
        <dbReference type="EMBL" id="MBE1608539.1"/>
    </source>
</evidence>
<dbReference type="SUPFAM" id="SSF51658">
    <property type="entry name" value="Xylose isomerase-like"/>
    <property type="match status" value="1"/>
</dbReference>
<comment type="caution">
    <text evidence="2">The sequence shown here is derived from an EMBL/GenBank/DDBJ whole genome shotgun (WGS) entry which is preliminary data.</text>
</comment>
<name>A0A927RB98_9ACTN</name>
<dbReference type="InterPro" id="IPR036237">
    <property type="entry name" value="Xyl_isomerase-like_sf"/>
</dbReference>
<dbReference type="EMBL" id="JADBEM010000001">
    <property type="protein sequence ID" value="MBE1608539.1"/>
    <property type="molecule type" value="Genomic_DNA"/>
</dbReference>
<dbReference type="PANTHER" id="PTHR12110">
    <property type="entry name" value="HYDROXYPYRUVATE ISOMERASE"/>
    <property type="match status" value="1"/>
</dbReference>
<dbReference type="Gene3D" id="3.20.20.150">
    <property type="entry name" value="Divalent-metal-dependent TIM barrel enzymes"/>
    <property type="match status" value="1"/>
</dbReference>
<protein>
    <submittedName>
        <fullName evidence="2">Sugar phosphate isomerase/epimerase</fullName>
    </submittedName>
</protein>
<dbReference type="Proteomes" id="UP000638648">
    <property type="component" value="Unassembled WGS sequence"/>
</dbReference>
<keyword evidence="2" id="KW-0413">Isomerase</keyword>
<reference evidence="2" key="1">
    <citation type="submission" date="2020-10" db="EMBL/GenBank/DDBJ databases">
        <title>Sequencing the genomes of 1000 actinobacteria strains.</title>
        <authorList>
            <person name="Klenk H.-P."/>
        </authorList>
    </citation>
    <scope>NUCLEOTIDE SEQUENCE</scope>
    <source>
        <strain evidence="2">DSM 45354</strain>
    </source>
</reference>
<accession>A0A927RB98</accession>
<gene>
    <name evidence="2" type="ORF">HEB94_005387</name>
</gene>
<evidence type="ECO:0000259" key="1">
    <source>
        <dbReference type="Pfam" id="PF01261"/>
    </source>
</evidence>
<organism evidence="2 3">
    <name type="scientific">Actinopolymorpha pittospori</name>
    <dbReference type="NCBI Taxonomy" id="648752"/>
    <lineage>
        <taxon>Bacteria</taxon>
        <taxon>Bacillati</taxon>
        <taxon>Actinomycetota</taxon>
        <taxon>Actinomycetes</taxon>
        <taxon>Propionibacteriales</taxon>
        <taxon>Actinopolymorphaceae</taxon>
        <taxon>Actinopolymorpha</taxon>
    </lineage>
</organism>
<dbReference type="AlphaFoldDB" id="A0A927RB98"/>
<dbReference type="Pfam" id="PF01261">
    <property type="entry name" value="AP_endonuc_2"/>
    <property type="match status" value="1"/>
</dbReference>